<dbReference type="Proteomes" id="UP001319200">
    <property type="component" value="Unassembled WGS sequence"/>
</dbReference>
<dbReference type="AlphaFoldDB" id="A0AAP2GNC6"/>
<sequence>MTAQSGNNFENTFSFRNTALFRPLYLNFDHYTDGDPDFKRELGTQVIGNVQELRQSIYAAVQENEPDIFLKASHKIKFTLEMLNDVEFITLIRELERDLGTPHIDGSFAQHVRRFDDICQAIINSLNIEIFGKVA</sequence>
<dbReference type="EMBL" id="JAHESF010000006">
    <property type="protein sequence ID" value="MBT1696760.1"/>
    <property type="molecule type" value="Genomic_DNA"/>
</dbReference>
<reference evidence="1 2" key="1">
    <citation type="submission" date="2021-05" db="EMBL/GenBank/DDBJ databases">
        <title>A Polyphasic approach of four new species of the genus Ohtaekwangia: Ohtaekwangia histidinii sp. nov., Ohtaekwangia cretensis sp. nov., Ohtaekwangia indiensis sp. nov., Ohtaekwangia reichenbachii sp. nov. from diverse environment.</title>
        <authorList>
            <person name="Octaviana S."/>
        </authorList>
    </citation>
    <scope>NUCLEOTIDE SEQUENCE [LARGE SCALE GENOMIC DNA]</scope>
    <source>
        <strain evidence="1 2">PWU4</strain>
    </source>
</reference>
<accession>A0AAP2GNC6</accession>
<dbReference type="SUPFAM" id="SSF47226">
    <property type="entry name" value="Histidine-containing phosphotransfer domain, HPT domain"/>
    <property type="match status" value="1"/>
</dbReference>
<comment type="caution">
    <text evidence="1">The sequence shown here is derived from an EMBL/GenBank/DDBJ whole genome shotgun (WGS) entry which is preliminary data.</text>
</comment>
<keyword evidence="2" id="KW-1185">Reference proteome</keyword>
<dbReference type="GO" id="GO:0000160">
    <property type="term" value="P:phosphorelay signal transduction system"/>
    <property type="evidence" value="ECO:0007669"/>
    <property type="project" value="InterPro"/>
</dbReference>
<protein>
    <recommendedName>
        <fullName evidence="3">Hpt domain-containing protein</fullName>
    </recommendedName>
</protein>
<dbReference type="InterPro" id="IPR036641">
    <property type="entry name" value="HPT_dom_sf"/>
</dbReference>
<name>A0AAP2GNC6_9BACT</name>
<evidence type="ECO:0000313" key="1">
    <source>
        <dbReference type="EMBL" id="MBT1696760.1"/>
    </source>
</evidence>
<organism evidence="1 2">
    <name type="scientific">Chryseosolibacter histidini</name>
    <dbReference type="NCBI Taxonomy" id="2782349"/>
    <lineage>
        <taxon>Bacteria</taxon>
        <taxon>Pseudomonadati</taxon>
        <taxon>Bacteroidota</taxon>
        <taxon>Cytophagia</taxon>
        <taxon>Cytophagales</taxon>
        <taxon>Chryseotaleaceae</taxon>
        <taxon>Chryseosolibacter</taxon>
    </lineage>
</organism>
<evidence type="ECO:0000313" key="2">
    <source>
        <dbReference type="Proteomes" id="UP001319200"/>
    </source>
</evidence>
<dbReference type="RefSeq" id="WP_254162179.1">
    <property type="nucleotide sequence ID" value="NZ_JAHESF010000006.1"/>
</dbReference>
<proteinExistence type="predicted"/>
<gene>
    <name evidence="1" type="ORF">KK083_07735</name>
</gene>
<evidence type="ECO:0008006" key="3">
    <source>
        <dbReference type="Google" id="ProtNLM"/>
    </source>
</evidence>